<evidence type="ECO:0000313" key="11">
    <source>
        <dbReference type="Proteomes" id="UP000001029"/>
    </source>
</evidence>
<accession>B2KEU4</accession>
<evidence type="ECO:0000259" key="8">
    <source>
        <dbReference type="SMART" id="SM00738"/>
    </source>
</evidence>
<proteinExistence type="inferred from homology"/>
<dbReference type="InterPro" id="IPR001062">
    <property type="entry name" value="Transcrpt_antiterm_NusG"/>
</dbReference>
<evidence type="ECO:0000256" key="6">
    <source>
        <dbReference type="NCBIfam" id="TIGR00922"/>
    </source>
</evidence>
<gene>
    <name evidence="5" type="primary">nusG</name>
    <name evidence="10" type="ordered locus">Emin_1492</name>
</gene>
<dbReference type="NCBIfam" id="TIGR00922">
    <property type="entry name" value="nusG"/>
    <property type="match status" value="1"/>
</dbReference>
<dbReference type="CDD" id="cd06091">
    <property type="entry name" value="KOW_NusG"/>
    <property type="match status" value="1"/>
</dbReference>
<sequence>MSENKAWYIVHTQTGHEDKVREKILLQVETQNFGDRIFQVLVPTEDVVEVKQNKKVQRKRKFFPSYVLVEMDLTSEAYWFIRNVSGVTGFLGDPNPVPLPEEEIAAILDLTQPGSGKPKHVIEFEAGENVRITEGPFKHFIGVVQEVNNQKTKLKIMVNVFDRSTPVELDFLQVEKIS</sequence>
<evidence type="ECO:0000256" key="7">
    <source>
        <dbReference type="RuleBase" id="RU000538"/>
    </source>
</evidence>
<dbReference type="AlphaFoldDB" id="B2KEU4"/>
<dbReference type="GO" id="GO:0032784">
    <property type="term" value="P:regulation of DNA-templated transcription elongation"/>
    <property type="evidence" value="ECO:0007669"/>
    <property type="project" value="InterPro"/>
</dbReference>
<evidence type="ECO:0000256" key="5">
    <source>
        <dbReference type="HAMAP-Rule" id="MF_00948"/>
    </source>
</evidence>
<name>B2KEU4_ELUMP</name>
<dbReference type="HOGENOM" id="CLU_067287_1_0_0"/>
<organism evidence="10 11">
    <name type="scientific">Elusimicrobium minutum (strain Pei191)</name>
    <dbReference type="NCBI Taxonomy" id="445932"/>
    <lineage>
        <taxon>Bacteria</taxon>
        <taxon>Pseudomonadati</taxon>
        <taxon>Elusimicrobiota</taxon>
        <taxon>Elusimicrobia</taxon>
        <taxon>Elusimicrobiales</taxon>
        <taxon>Elusimicrobiaceae</taxon>
        <taxon>Elusimicrobium</taxon>
    </lineage>
</organism>
<dbReference type="Pfam" id="PF02357">
    <property type="entry name" value="NusG"/>
    <property type="match status" value="1"/>
</dbReference>
<dbReference type="InterPro" id="IPR043425">
    <property type="entry name" value="NusG-like"/>
</dbReference>
<dbReference type="SMART" id="SM00738">
    <property type="entry name" value="NGN"/>
    <property type="match status" value="1"/>
</dbReference>
<dbReference type="HAMAP" id="MF_00948">
    <property type="entry name" value="NusG"/>
    <property type="match status" value="1"/>
</dbReference>
<dbReference type="PANTHER" id="PTHR30265">
    <property type="entry name" value="RHO-INTERACTING TRANSCRIPTION TERMINATION FACTOR NUSG"/>
    <property type="match status" value="1"/>
</dbReference>
<feature type="domain" description="KOW" evidence="9">
    <location>
        <begin position="123"/>
        <end position="150"/>
    </location>
</feature>
<keyword evidence="4 5" id="KW-0804">Transcription</keyword>
<dbReference type="SMART" id="SM00739">
    <property type="entry name" value="KOW"/>
    <property type="match status" value="1"/>
</dbReference>
<dbReference type="RefSeq" id="WP_012415655.1">
    <property type="nucleotide sequence ID" value="NC_010644.1"/>
</dbReference>
<dbReference type="EMBL" id="CP001055">
    <property type="protein sequence ID" value="ACC99040.1"/>
    <property type="molecule type" value="Genomic_DNA"/>
</dbReference>
<evidence type="ECO:0000313" key="10">
    <source>
        <dbReference type="EMBL" id="ACC99040.1"/>
    </source>
</evidence>
<dbReference type="GO" id="GO:0006353">
    <property type="term" value="P:DNA-templated transcription termination"/>
    <property type="evidence" value="ECO:0007669"/>
    <property type="project" value="UniProtKB-UniRule"/>
</dbReference>
<dbReference type="STRING" id="445932.Emin_1492"/>
<dbReference type="PANTHER" id="PTHR30265:SF2">
    <property type="entry name" value="TRANSCRIPTION TERMINATION_ANTITERMINATION PROTEIN NUSG"/>
    <property type="match status" value="1"/>
</dbReference>
<feature type="domain" description="NusG-like N-terminal" evidence="8">
    <location>
        <begin position="4"/>
        <end position="111"/>
    </location>
</feature>
<keyword evidence="1 5" id="KW-0806">Transcription termination</keyword>
<dbReference type="CDD" id="cd09891">
    <property type="entry name" value="NGN_Bact_1"/>
    <property type="match status" value="1"/>
</dbReference>
<dbReference type="InterPro" id="IPR047050">
    <property type="entry name" value="NGN"/>
</dbReference>
<dbReference type="InterPro" id="IPR006645">
    <property type="entry name" value="NGN-like_dom"/>
</dbReference>
<evidence type="ECO:0000256" key="4">
    <source>
        <dbReference type="ARBA" id="ARBA00023163"/>
    </source>
</evidence>
<dbReference type="InterPro" id="IPR014722">
    <property type="entry name" value="Rib_uL2_dom2"/>
</dbReference>
<dbReference type="GO" id="GO:0005829">
    <property type="term" value="C:cytosol"/>
    <property type="evidence" value="ECO:0007669"/>
    <property type="project" value="TreeGrafter"/>
</dbReference>
<comment type="function">
    <text evidence="5 7">Participates in transcription elongation, termination and antitermination.</text>
</comment>
<evidence type="ECO:0000256" key="1">
    <source>
        <dbReference type="ARBA" id="ARBA00022472"/>
    </source>
</evidence>
<keyword evidence="3 5" id="KW-0805">Transcription regulation</keyword>
<reference evidence="10 11" key="1">
    <citation type="journal article" date="2009" name="Appl. Environ. Microbiol.">
        <title>Genomic analysis of 'Elusimicrobium minutum,' the first cultivated representative of the phylum 'Elusimicrobia' (formerly termite group 1).</title>
        <authorList>
            <person name="Herlemann D.P.R."/>
            <person name="Geissinger O."/>
            <person name="Ikeda-Ohtsubo W."/>
            <person name="Kunin V."/>
            <person name="Sun H."/>
            <person name="Lapidus A."/>
            <person name="Hugenholtz P."/>
            <person name="Brune A."/>
        </authorList>
    </citation>
    <scope>NUCLEOTIDE SEQUENCE [LARGE SCALE GENOMIC DNA]</scope>
    <source>
        <strain evidence="10 11">Pei191</strain>
    </source>
</reference>
<comment type="similarity">
    <text evidence="5 7">Belongs to the NusG family.</text>
</comment>
<dbReference type="SUPFAM" id="SSF82679">
    <property type="entry name" value="N-utilization substance G protein NusG, N-terminal domain"/>
    <property type="match status" value="1"/>
</dbReference>
<dbReference type="GO" id="GO:0031564">
    <property type="term" value="P:transcription antitermination"/>
    <property type="evidence" value="ECO:0007669"/>
    <property type="project" value="UniProtKB-UniRule"/>
</dbReference>
<evidence type="ECO:0000259" key="9">
    <source>
        <dbReference type="SMART" id="SM00739"/>
    </source>
</evidence>
<dbReference type="InterPro" id="IPR008991">
    <property type="entry name" value="Translation_prot_SH3-like_sf"/>
</dbReference>
<evidence type="ECO:0000256" key="3">
    <source>
        <dbReference type="ARBA" id="ARBA00023015"/>
    </source>
</evidence>
<evidence type="ECO:0000256" key="2">
    <source>
        <dbReference type="ARBA" id="ARBA00022814"/>
    </source>
</evidence>
<protein>
    <recommendedName>
        <fullName evidence="5 6">Transcription termination/antitermination protein NusG</fullName>
    </recommendedName>
</protein>
<dbReference type="KEGG" id="emi:Emin_1492"/>
<dbReference type="OrthoDB" id="9809075at2"/>
<dbReference type="SUPFAM" id="SSF50104">
    <property type="entry name" value="Translation proteins SH3-like domain"/>
    <property type="match status" value="1"/>
</dbReference>
<dbReference type="Gene3D" id="2.30.30.30">
    <property type="match status" value="1"/>
</dbReference>
<dbReference type="InterPro" id="IPR005824">
    <property type="entry name" value="KOW"/>
</dbReference>
<dbReference type="FunFam" id="2.30.30.30:FF:000002">
    <property type="entry name" value="Transcription termination/antitermination factor NusG"/>
    <property type="match status" value="1"/>
</dbReference>
<dbReference type="PRINTS" id="PR00338">
    <property type="entry name" value="NUSGTNSCPFCT"/>
</dbReference>
<keyword evidence="2 5" id="KW-0889">Transcription antitermination</keyword>
<dbReference type="InterPro" id="IPR036735">
    <property type="entry name" value="NGN_dom_sf"/>
</dbReference>
<dbReference type="Gene3D" id="3.30.70.940">
    <property type="entry name" value="NusG, N-terminal domain"/>
    <property type="match status" value="1"/>
</dbReference>
<dbReference type="Proteomes" id="UP000001029">
    <property type="component" value="Chromosome"/>
</dbReference>
<keyword evidence="11" id="KW-1185">Reference proteome</keyword>
<dbReference type="GO" id="GO:0006354">
    <property type="term" value="P:DNA-templated transcription elongation"/>
    <property type="evidence" value="ECO:0007669"/>
    <property type="project" value="UniProtKB-UniRule"/>
</dbReference>